<dbReference type="EMBL" id="JBHSGF010000003">
    <property type="protein sequence ID" value="MFC4554630.1"/>
    <property type="molecule type" value="Genomic_DNA"/>
</dbReference>
<dbReference type="InterPro" id="IPR036390">
    <property type="entry name" value="WH_DNA-bd_sf"/>
</dbReference>
<evidence type="ECO:0000313" key="3">
    <source>
        <dbReference type="Proteomes" id="UP001595955"/>
    </source>
</evidence>
<proteinExistence type="predicted"/>
<dbReference type="Proteomes" id="UP001595955">
    <property type="component" value="Unassembled WGS sequence"/>
</dbReference>
<keyword evidence="3" id="KW-1185">Reference proteome</keyword>
<organism evidence="2 3">
    <name type="scientific">Georgenia faecalis</name>
    <dbReference type="NCBI Taxonomy" id="2483799"/>
    <lineage>
        <taxon>Bacteria</taxon>
        <taxon>Bacillati</taxon>
        <taxon>Actinomycetota</taxon>
        <taxon>Actinomycetes</taxon>
        <taxon>Micrococcales</taxon>
        <taxon>Bogoriellaceae</taxon>
        <taxon>Georgenia</taxon>
    </lineage>
</organism>
<comment type="caution">
    <text evidence="2">The sequence shown here is derived from an EMBL/GenBank/DDBJ whole genome shotgun (WGS) entry which is preliminary data.</text>
</comment>
<gene>
    <name evidence="2" type="ORF">ACFO3F_05165</name>
</gene>
<dbReference type="Gene3D" id="1.10.10.10">
    <property type="entry name" value="Winged helix-like DNA-binding domain superfamily/Winged helix DNA-binding domain"/>
    <property type="match status" value="1"/>
</dbReference>
<accession>A0ABV9D7K2</accession>
<dbReference type="InterPro" id="IPR039422">
    <property type="entry name" value="MarR/SlyA-like"/>
</dbReference>
<feature type="domain" description="HTH marR-type" evidence="1">
    <location>
        <begin position="23"/>
        <end position="155"/>
    </location>
</feature>
<dbReference type="PANTHER" id="PTHR33164">
    <property type="entry name" value="TRANSCRIPTIONAL REGULATOR, MARR FAMILY"/>
    <property type="match status" value="1"/>
</dbReference>
<reference evidence="3" key="1">
    <citation type="journal article" date="2019" name="Int. J. Syst. Evol. Microbiol.">
        <title>The Global Catalogue of Microorganisms (GCM) 10K type strain sequencing project: providing services to taxonomists for standard genome sequencing and annotation.</title>
        <authorList>
            <consortium name="The Broad Institute Genomics Platform"/>
            <consortium name="The Broad Institute Genome Sequencing Center for Infectious Disease"/>
            <person name="Wu L."/>
            <person name="Ma J."/>
        </authorList>
    </citation>
    <scope>NUCLEOTIDE SEQUENCE [LARGE SCALE GENOMIC DNA]</scope>
    <source>
        <strain evidence="3">JCM 3369</strain>
    </source>
</reference>
<dbReference type="PRINTS" id="PR00598">
    <property type="entry name" value="HTHMARR"/>
</dbReference>
<dbReference type="SMART" id="SM00347">
    <property type="entry name" value="HTH_MARR"/>
    <property type="match status" value="1"/>
</dbReference>
<dbReference type="SUPFAM" id="SSF46785">
    <property type="entry name" value="Winged helix' DNA-binding domain"/>
    <property type="match status" value="1"/>
</dbReference>
<name>A0ABV9D7K2_9MICO</name>
<evidence type="ECO:0000259" key="1">
    <source>
        <dbReference type="PROSITE" id="PS50995"/>
    </source>
</evidence>
<dbReference type="RefSeq" id="WP_122825200.1">
    <property type="nucleotide sequence ID" value="NZ_CP033325.1"/>
</dbReference>
<dbReference type="PANTHER" id="PTHR33164:SF99">
    <property type="entry name" value="MARR FAMILY REGULATORY PROTEIN"/>
    <property type="match status" value="1"/>
</dbReference>
<protein>
    <submittedName>
        <fullName evidence="2">MarR family winged helix-turn-helix transcriptional regulator</fullName>
    </submittedName>
</protein>
<evidence type="ECO:0000313" key="2">
    <source>
        <dbReference type="EMBL" id="MFC4554630.1"/>
    </source>
</evidence>
<dbReference type="InterPro" id="IPR000835">
    <property type="entry name" value="HTH_MarR-typ"/>
</dbReference>
<dbReference type="InterPro" id="IPR036388">
    <property type="entry name" value="WH-like_DNA-bd_sf"/>
</dbReference>
<sequence length="173" mass="18936">MEEPSAGAEPAVRWLDDAEMAAWLNLSELITTLPAALDAHMQRDAGITFYEYMTMAMLSEQADRTLQLSVLAQATSGSLSRLSHVLTRLERQGYVERHRSTENARARNAVLTDAGMAKVVATAPCHVGRVRSLVFDALSAEDVVELEAVTERVLQRIRPPGVTPTYGRGRGIS</sequence>
<dbReference type="PROSITE" id="PS50995">
    <property type="entry name" value="HTH_MARR_2"/>
    <property type="match status" value="1"/>
</dbReference>